<reference evidence="1" key="1">
    <citation type="submission" date="2021-01" db="EMBL/GenBank/DDBJ databases">
        <authorList>
            <consortium name="Genoscope - CEA"/>
            <person name="William W."/>
        </authorList>
    </citation>
    <scope>NUCLEOTIDE SEQUENCE</scope>
</reference>
<gene>
    <name evidence="1" type="ORF">PSON_ATCC_30995.1.T1380096</name>
</gene>
<keyword evidence="2" id="KW-1185">Reference proteome</keyword>
<evidence type="ECO:0000313" key="2">
    <source>
        <dbReference type="Proteomes" id="UP000692954"/>
    </source>
</evidence>
<protein>
    <submittedName>
        <fullName evidence="1">Uncharacterized protein</fullName>
    </submittedName>
</protein>
<dbReference type="Proteomes" id="UP000692954">
    <property type="component" value="Unassembled WGS sequence"/>
</dbReference>
<accession>A0A8S1R584</accession>
<dbReference type="AlphaFoldDB" id="A0A8S1R584"/>
<name>A0A8S1R584_9CILI</name>
<dbReference type="EMBL" id="CAJJDN010000138">
    <property type="protein sequence ID" value="CAD8122424.1"/>
    <property type="molecule type" value="Genomic_DNA"/>
</dbReference>
<comment type="caution">
    <text evidence="1">The sequence shown here is derived from an EMBL/GenBank/DDBJ whole genome shotgun (WGS) entry which is preliminary data.</text>
</comment>
<sequence length="108" mass="13143">MMNQFKLRLKSYHKFESLFKLNRYLIQRNHVLKIQIPDWQLKKQTFIKQFQEVYENCQIILLNQELIGFALILIKGYSFQLMIKQDDLNSFEHKNQLLHQISPIKGFN</sequence>
<proteinExistence type="predicted"/>
<evidence type="ECO:0000313" key="1">
    <source>
        <dbReference type="EMBL" id="CAD8122424.1"/>
    </source>
</evidence>
<organism evidence="1 2">
    <name type="scientific">Paramecium sonneborni</name>
    <dbReference type="NCBI Taxonomy" id="65129"/>
    <lineage>
        <taxon>Eukaryota</taxon>
        <taxon>Sar</taxon>
        <taxon>Alveolata</taxon>
        <taxon>Ciliophora</taxon>
        <taxon>Intramacronucleata</taxon>
        <taxon>Oligohymenophorea</taxon>
        <taxon>Peniculida</taxon>
        <taxon>Parameciidae</taxon>
        <taxon>Paramecium</taxon>
    </lineage>
</organism>